<sequence length="89" mass="8971">MSPGFSLVIGTLLGFVPLGVLALVCGEDAELGGADVADEADDAELGGAEVADEAEDATLDPPEAVLPPTVTFEVTVTVPPPAVSVRLPW</sequence>
<organism evidence="1 2">
    <name type="scientific">Nakamurella alba</name>
    <dbReference type="NCBI Taxonomy" id="2665158"/>
    <lineage>
        <taxon>Bacteria</taxon>
        <taxon>Bacillati</taxon>
        <taxon>Actinomycetota</taxon>
        <taxon>Actinomycetes</taxon>
        <taxon>Nakamurellales</taxon>
        <taxon>Nakamurellaceae</taxon>
        <taxon>Nakamurella</taxon>
    </lineage>
</organism>
<dbReference type="RefSeq" id="WP_154770959.1">
    <property type="nucleotide sequence ID" value="NZ_WLYK01000012.1"/>
</dbReference>
<accession>A0A7K1FS45</accession>
<proteinExistence type="predicted"/>
<name>A0A7K1FS45_9ACTN</name>
<dbReference type="EMBL" id="WLYK01000012">
    <property type="protein sequence ID" value="MTD16958.1"/>
    <property type="molecule type" value="Genomic_DNA"/>
</dbReference>
<evidence type="ECO:0000313" key="2">
    <source>
        <dbReference type="Proteomes" id="UP000460221"/>
    </source>
</evidence>
<protein>
    <submittedName>
        <fullName evidence="1">Uncharacterized protein</fullName>
    </submittedName>
</protein>
<dbReference type="AlphaFoldDB" id="A0A7K1FS45"/>
<comment type="caution">
    <text evidence="1">The sequence shown here is derived from an EMBL/GenBank/DDBJ whole genome shotgun (WGS) entry which is preliminary data.</text>
</comment>
<evidence type="ECO:0000313" key="1">
    <source>
        <dbReference type="EMBL" id="MTD16958.1"/>
    </source>
</evidence>
<keyword evidence="2" id="KW-1185">Reference proteome</keyword>
<reference evidence="1 2" key="1">
    <citation type="submission" date="2019-11" db="EMBL/GenBank/DDBJ databases">
        <authorList>
            <person name="Jiang L.-Q."/>
        </authorList>
    </citation>
    <scope>NUCLEOTIDE SEQUENCE [LARGE SCALE GENOMIC DNA]</scope>
    <source>
        <strain evidence="1 2">YIM 132087</strain>
    </source>
</reference>
<dbReference type="Proteomes" id="UP000460221">
    <property type="component" value="Unassembled WGS sequence"/>
</dbReference>
<gene>
    <name evidence="1" type="ORF">GIS00_23770</name>
</gene>